<keyword evidence="5" id="KW-0963">Cytoplasm</keyword>
<comment type="similarity">
    <text evidence="2 5">Belongs to the SurE nucleotidase family.</text>
</comment>
<sequence>MIILLTNDDGIDAPGINTLYQQLMAKHEVWMIAPRYPVNAISHAITIGKEIRVELRNSRVFAVYGTPADCVLLGVNDIMPYRPELVVSGINAGPNLGDDVTYSGTVGAAMEGVIWGVTSMSVSMMEPSLGYWQEASVWVDKLIACVEKLPQPVLLNINIPPQPKGVKVTRLGKRTYENIVTKKSDYIYVLGGNPVAHPAEGTDMAAVRDGYIAVTPLKIDITDDDILSRVRAVIRV</sequence>
<feature type="domain" description="Survival protein SurE-like phosphatase/nucleotidase" evidence="6">
    <location>
        <begin position="3"/>
        <end position="177"/>
    </location>
</feature>
<dbReference type="EC" id="3.1.3.5" evidence="5"/>
<evidence type="ECO:0000313" key="8">
    <source>
        <dbReference type="Proteomes" id="UP000216312"/>
    </source>
</evidence>
<dbReference type="Gene3D" id="3.40.1210.10">
    <property type="entry name" value="Survival protein SurE-like phosphatase/nucleotidase"/>
    <property type="match status" value="1"/>
</dbReference>
<dbReference type="NCBIfam" id="TIGR00087">
    <property type="entry name" value="surE"/>
    <property type="match status" value="1"/>
</dbReference>
<dbReference type="GO" id="GO:0008253">
    <property type="term" value="F:5'-nucleotidase activity"/>
    <property type="evidence" value="ECO:0007669"/>
    <property type="project" value="UniProtKB-UniRule"/>
</dbReference>
<dbReference type="GO" id="GO:0005737">
    <property type="term" value="C:cytoplasm"/>
    <property type="evidence" value="ECO:0007669"/>
    <property type="project" value="UniProtKB-SubCell"/>
</dbReference>
<dbReference type="GO" id="GO:0046872">
    <property type="term" value="F:metal ion binding"/>
    <property type="evidence" value="ECO:0007669"/>
    <property type="project" value="UniProtKB-UniRule"/>
</dbReference>
<dbReference type="HAMAP" id="MF_00060">
    <property type="entry name" value="SurE"/>
    <property type="match status" value="1"/>
</dbReference>
<feature type="binding site" evidence="5">
    <location>
        <position position="8"/>
    </location>
    <ligand>
        <name>a divalent metal cation</name>
        <dbReference type="ChEBI" id="CHEBI:60240"/>
    </ligand>
</feature>
<comment type="caution">
    <text evidence="7">The sequence shown here is derived from an EMBL/GenBank/DDBJ whole genome shotgun (WGS) entry which is preliminary data.</text>
</comment>
<dbReference type="InterPro" id="IPR002828">
    <property type="entry name" value="SurE-like_Pase/nucleotidase"/>
</dbReference>
<evidence type="ECO:0000256" key="2">
    <source>
        <dbReference type="ARBA" id="ARBA00011062"/>
    </source>
</evidence>
<dbReference type="InterPro" id="IPR030048">
    <property type="entry name" value="SurE"/>
</dbReference>
<comment type="catalytic activity">
    <reaction evidence="1 5">
        <text>a ribonucleoside 5'-phosphate + H2O = a ribonucleoside + phosphate</text>
        <dbReference type="Rhea" id="RHEA:12484"/>
        <dbReference type="ChEBI" id="CHEBI:15377"/>
        <dbReference type="ChEBI" id="CHEBI:18254"/>
        <dbReference type="ChEBI" id="CHEBI:43474"/>
        <dbReference type="ChEBI" id="CHEBI:58043"/>
        <dbReference type="EC" id="3.1.3.5"/>
    </reaction>
</comment>
<comment type="function">
    <text evidence="5">Nucleotidase that shows phosphatase activity on nucleoside 5'-monophosphates.</text>
</comment>
<comment type="cofactor">
    <cofactor evidence="5">
        <name>a divalent metal cation</name>
        <dbReference type="ChEBI" id="CHEBI:60240"/>
    </cofactor>
    <text evidence="5">Binds 1 divalent metal cation per subunit.</text>
</comment>
<evidence type="ECO:0000256" key="3">
    <source>
        <dbReference type="ARBA" id="ARBA00022723"/>
    </source>
</evidence>
<organism evidence="7 8">
    <name type="scientific">candidate division WOR-3 bacterium 4484_18</name>
    <dbReference type="NCBI Taxonomy" id="2020626"/>
    <lineage>
        <taxon>Bacteria</taxon>
        <taxon>Bacteria division WOR-3</taxon>
    </lineage>
</organism>
<dbReference type="Proteomes" id="UP000216312">
    <property type="component" value="Unassembled WGS sequence"/>
</dbReference>
<gene>
    <name evidence="5 7" type="primary">surE</name>
    <name evidence="7" type="ORF">CGW93_02860</name>
</gene>
<evidence type="ECO:0000259" key="6">
    <source>
        <dbReference type="Pfam" id="PF01975"/>
    </source>
</evidence>
<dbReference type="PANTHER" id="PTHR30457:SF0">
    <property type="entry name" value="PHOSPHATASE, PUTATIVE (AFU_ORTHOLOGUE AFUA_4G01070)-RELATED"/>
    <property type="match status" value="1"/>
</dbReference>
<evidence type="ECO:0000256" key="5">
    <source>
        <dbReference type="HAMAP-Rule" id="MF_00060"/>
    </source>
</evidence>
<dbReference type="EMBL" id="NMUJ01000028">
    <property type="protein sequence ID" value="OYV03011.1"/>
    <property type="molecule type" value="Genomic_DNA"/>
</dbReference>
<dbReference type="Pfam" id="PF01975">
    <property type="entry name" value="SurE"/>
    <property type="match status" value="1"/>
</dbReference>
<evidence type="ECO:0000313" key="7">
    <source>
        <dbReference type="EMBL" id="OYV03011.1"/>
    </source>
</evidence>
<accession>A0A257LW79</accession>
<dbReference type="GO" id="GO:0000166">
    <property type="term" value="F:nucleotide binding"/>
    <property type="evidence" value="ECO:0007669"/>
    <property type="project" value="UniProtKB-KW"/>
</dbReference>
<evidence type="ECO:0000256" key="4">
    <source>
        <dbReference type="ARBA" id="ARBA00022801"/>
    </source>
</evidence>
<reference evidence="8" key="1">
    <citation type="submission" date="2017-07" db="EMBL/GenBank/DDBJ databases">
        <title>Novel pathways for hydrocarbon cycling and metabolic interdependencies in hydrothermal sediment communities.</title>
        <authorList>
            <person name="Dombrowski N."/>
            <person name="Seitz K."/>
            <person name="Teske A."/>
            <person name="Baker B."/>
        </authorList>
    </citation>
    <scope>NUCLEOTIDE SEQUENCE [LARGE SCALE GENOMIC DNA]</scope>
</reference>
<dbReference type="AlphaFoldDB" id="A0A257LW79"/>
<protein>
    <recommendedName>
        <fullName evidence="5">5'-nucleotidase SurE</fullName>
        <ecNumber evidence="5">3.1.3.5</ecNumber>
    </recommendedName>
    <alternativeName>
        <fullName evidence="5">Nucleoside 5'-monophosphate phosphohydrolase</fullName>
    </alternativeName>
</protein>
<comment type="subcellular location">
    <subcellularLocation>
        <location evidence="5">Cytoplasm</location>
    </subcellularLocation>
</comment>
<evidence type="ECO:0000256" key="1">
    <source>
        <dbReference type="ARBA" id="ARBA00000815"/>
    </source>
</evidence>
<proteinExistence type="inferred from homology"/>
<feature type="binding site" evidence="5">
    <location>
        <position position="9"/>
    </location>
    <ligand>
        <name>a divalent metal cation</name>
        <dbReference type="ChEBI" id="CHEBI:60240"/>
    </ligand>
</feature>
<dbReference type="PANTHER" id="PTHR30457">
    <property type="entry name" value="5'-NUCLEOTIDASE SURE"/>
    <property type="match status" value="1"/>
</dbReference>
<keyword evidence="3 5" id="KW-0479">Metal-binding</keyword>
<keyword evidence="5" id="KW-0547">Nucleotide-binding</keyword>
<feature type="binding site" evidence="5">
    <location>
        <position position="91"/>
    </location>
    <ligand>
        <name>a divalent metal cation</name>
        <dbReference type="ChEBI" id="CHEBI:60240"/>
    </ligand>
</feature>
<dbReference type="SUPFAM" id="SSF64167">
    <property type="entry name" value="SurE-like"/>
    <property type="match status" value="1"/>
</dbReference>
<keyword evidence="4 5" id="KW-0378">Hydrolase</keyword>
<comment type="caution">
    <text evidence="5">Lacks conserved residue(s) required for the propagation of feature annotation.</text>
</comment>
<name>A0A257LW79_UNCW3</name>
<dbReference type="InterPro" id="IPR036523">
    <property type="entry name" value="SurE-like_sf"/>
</dbReference>